<evidence type="ECO:0000313" key="2">
    <source>
        <dbReference type="EMBL" id="MCU9848927.1"/>
    </source>
</evidence>
<dbReference type="SUPFAM" id="SSF50800">
    <property type="entry name" value="PK beta-barrel domain-like"/>
    <property type="match status" value="1"/>
</dbReference>
<comment type="caution">
    <text evidence="2">The sequence shown here is derived from an EMBL/GenBank/DDBJ whole genome shotgun (WGS) entry which is preliminary data.</text>
</comment>
<organism evidence="2 3">
    <name type="scientific">Albidovulum salinarum</name>
    <dbReference type="NCBI Taxonomy" id="2984153"/>
    <lineage>
        <taxon>Bacteria</taxon>
        <taxon>Pseudomonadati</taxon>
        <taxon>Pseudomonadota</taxon>
        <taxon>Alphaproteobacteria</taxon>
        <taxon>Rhodobacterales</taxon>
        <taxon>Paracoccaceae</taxon>
        <taxon>Albidovulum</taxon>
    </lineage>
</organism>
<dbReference type="EMBL" id="JAOVQO010000011">
    <property type="protein sequence ID" value="MCU9848927.1"/>
    <property type="molecule type" value="Genomic_DNA"/>
</dbReference>
<proteinExistence type="predicted"/>
<accession>A0ABT2X4Q9</accession>
<dbReference type="Pfam" id="PF03473">
    <property type="entry name" value="MOSC"/>
    <property type="match status" value="1"/>
</dbReference>
<gene>
    <name evidence="2" type="ORF">OEZ60_13025</name>
</gene>
<evidence type="ECO:0000313" key="3">
    <source>
        <dbReference type="Proteomes" id="UP001209535"/>
    </source>
</evidence>
<dbReference type="InterPro" id="IPR011037">
    <property type="entry name" value="Pyrv_Knase-like_insert_dom_sf"/>
</dbReference>
<dbReference type="PROSITE" id="PS51340">
    <property type="entry name" value="MOSC"/>
    <property type="match status" value="1"/>
</dbReference>
<keyword evidence="3" id="KW-1185">Reference proteome</keyword>
<reference evidence="2 3" key="1">
    <citation type="submission" date="2022-10" db="EMBL/GenBank/DDBJ databases">
        <title>Defluviimonas sp. nov., isolated from ocean surface sediments.</title>
        <authorList>
            <person name="He W."/>
            <person name="Wang L."/>
            <person name="Zhang D.-F."/>
        </authorList>
    </citation>
    <scope>NUCLEOTIDE SEQUENCE [LARGE SCALE GENOMIC DNA]</scope>
    <source>
        <strain evidence="2 3">WL0024</strain>
    </source>
</reference>
<sequence>MRIKSIYRYPVKGLSPEGLRRVMLEPHEVLPYDRRYGLARPDCQFDPDVPQYLPKTQFYMLMRDEKLAELRTHFDPEEGRLEIRRDGRLLEAGIIDDPEDRHRLEHFISGFLSDTGTLELRIVGGVGHALTNASEKPGSATYKYVSLMNLATIAALERTMGVTLDPIRFRSNFYIEDMPEWLEFDWVGKLLKIGDARLKVVSRTVRCAATMVNPATGERDVNVPVALKKNFGHLDLGVYAEVLEGGEVTEGAPVSVIA</sequence>
<evidence type="ECO:0000259" key="1">
    <source>
        <dbReference type="PROSITE" id="PS51340"/>
    </source>
</evidence>
<dbReference type="RefSeq" id="WP_263336856.1">
    <property type="nucleotide sequence ID" value="NZ_JAOVQO010000011.1"/>
</dbReference>
<feature type="domain" description="MOSC" evidence="1">
    <location>
        <begin position="106"/>
        <end position="257"/>
    </location>
</feature>
<protein>
    <submittedName>
        <fullName evidence="2">MOSC domain-containing protein</fullName>
    </submittedName>
</protein>
<dbReference type="Proteomes" id="UP001209535">
    <property type="component" value="Unassembled WGS sequence"/>
</dbReference>
<dbReference type="Gene3D" id="2.40.33.20">
    <property type="entry name" value="PK beta-barrel domain-like"/>
    <property type="match status" value="1"/>
</dbReference>
<name>A0ABT2X4Q9_9RHOB</name>
<dbReference type="InterPro" id="IPR005302">
    <property type="entry name" value="MoCF_Sase_C"/>
</dbReference>